<proteinExistence type="predicted"/>
<evidence type="ECO:0000313" key="2">
    <source>
        <dbReference type="EMBL" id="OPZ90286.1"/>
    </source>
</evidence>
<evidence type="ECO:0000256" key="1">
    <source>
        <dbReference type="SAM" id="MobiDB-lite"/>
    </source>
</evidence>
<dbReference type="Proteomes" id="UP000485484">
    <property type="component" value="Unassembled WGS sequence"/>
</dbReference>
<name>A0A1V5MAU3_UNCT6</name>
<dbReference type="AlphaFoldDB" id="A0A1V5MAU3"/>
<gene>
    <name evidence="2" type="ORF">BWY73_01348</name>
</gene>
<reference evidence="2" key="1">
    <citation type="submission" date="2017-02" db="EMBL/GenBank/DDBJ databases">
        <title>Delving into the versatile metabolic prowess of the omnipresent phylum Bacteroidetes.</title>
        <authorList>
            <person name="Nobu M.K."/>
            <person name="Mei R."/>
            <person name="Narihiro T."/>
            <person name="Kuroda K."/>
            <person name="Liu W.-T."/>
        </authorList>
    </citation>
    <scope>NUCLEOTIDE SEQUENCE</scope>
    <source>
        <strain evidence="2">ADurb.Bin417</strain>
    </source>
</reference>
<feature type="region of interest" description="Disordered" evidence="1">
    <location>
        <begin position="1"/>
        <end position="22"/>
    </location>
</feature>
<accession>A0A1V5MAU3</accession>
<protein>
    <submittedName>
        <fullName evidence="2">Uncharacterized protein</fullName>
    </submittedName>
</protein>
<organism evidence="2">
    <name type="scientific">candidate division TA06 bacterium ADurb.Bin417</name>
    <dbReference type="NCBI Taxonomy" id="1852828"/>
    <lineage>
        <taxon>Bacteria</taxon>
        <taxon>Bacteria division TA06</taxon>
    </lineage>
</organism>
<feature type="region of interest" description="Disordered" evidence="1">
    <location>
        <begin position="244"/>
        <end position="301"/>
    </location>
</feature>
<comment type="caution">
    <text evidence="2">The sequence shown here is derived from an EMBL/GenBank/DDBJ whole genome shotgun (WGS) entry which is preliminary data.</text>
</comment>
<sequence>MQREHRKDRVNRRRSQVAAAADRRADQHDFALQGLKRKIGLPAGLRLNMRGQQGFPGAPLESAQAAAEIDPQSASPVNRQHQLASGAIGDLQAVSQNLNRLRLDVKVGAGQGHAQGGITLAAGFDEKRHAPGNPVGVGRSVYDGQVAGFLPELGQRKDRILTGRQPTGFLFDLPKVSGQEEIPGLRDGLGQHAVFVRIGGLLGEKDIKSDGARPRFSEYFEHLGVQVPGPGPLSDPGQRMVVNRNQKDGRMGRPGRPASESEIQRGQFQAVQERNLKEDEEQQTDTGAQEGPGRYRQPRPGFILSFQLRHLALGKEA</sequence>
<dbReference type="EMBL" id="MWAK01000275">
    <property type="protein sequence ID" value="OPZ90286.1"/>
    <property type="molecule type" value="Genomic_DNA"/>
</dbReference>